<name>A0A1V6QNT5_9EURO</name>
<organism evidence="2 3">
    <name type="scientific">Penicillium antarcticum</name>
    <dbReference type="NCBI Taxonomy" id="416450"/>
    <lineage>
        <taxon>Eukaryota</taxon>
        <taxon>Fungi</taxon>
        <taxon>Dikarya</taxon>
        <taxon>Ascomycota</taxon>
        <taxon>Pezizomycotina</taxon>
        <taxon>Eurotiomycetes</taxon>
        <taxon>Eurotiomycetidae</taxon>
        <taxon>Eurotiales</taxon>
        <taxon>Aspergillaceae</taxon>
        <taxon>Penicillium</taxon>
    </lineage>
</organism>
<dbReference type="InterPro" id="IPR021858">
    <property type="entry name" value="Fun_TF"/>
</dbReference>
<dbReference type="GO" id="GO:0001228">
    <property type="term" value="F:DNA-binding transcription activator activity, RNA polymerase II-specific"/>
    <property type="evidence" value="ECO:0007669"/>
    <property type="project" value="TreeGrafter"/>
</dbReference>
<dbReference type="InterPro" id="IPR053157">
    <property type="entry name" value="Sterol_Uptake_Regulator"/>
</dbReference>
<evidence type="ECO:0000256" key="1">
    <source>
        <dbReference type="SAM" id="MobiDB-lite"/>
    </source>
</evidence>
<accession>A0A1V6QNT5</accession>
<dbReference type="PANTHER" id="PTHR47784:SF10">
    <property type="entry name" value="TRANSCRIPTION FACTOR, PUTATIVE (AFU_ORTHOLOGUE AFUA_6G14150)-RELATED"/>
    <property type="match status" value="1"/>
</dbReference>
<dbReference type="PANTHER" id="PTHR47784">
    <property type="entry name" value="STEROL UPTAKE CONTROL PROTEIN 2"/>
    <property type="match status" value="1"/>
</dbReference>
<protein>
    <recommendedName>
        <fullName evidence="4">C6 transcription factor</fullName>
    </recommendedName>
</protein>
<sequence>MTTPVPSSVSVPMSSSSATASASSSPVYIGAAHTMAGSLAGIVGAGLTRELECTYLKLAAASGRATNAHNSPPGANSDAAQSLSSRGSPVAVIATPVQINSFGIQNLELMHKYATETYQSLCVSESETQIWRITVPRLALKHDYLMNGILALASMHIATSSEPTEALLYQDTGLQYYNRSLNPFRNAIDNITPQNCDAVFAHSIVMIAISIASPRPTVIKDGCSSFTDNIVILFELLQGVKTIMQFSQSWINLKLFSQGEFWTNTATDLDTDTEAALTYLSVLNDQLMVGAYSHQHHIMKDVISHLRHCYAKFARSADPAAVLAWLAAVESEFVYT</sequence>
<dbReference type="AlphaFoldDB" id="A0A1V6QNT5"/>
<dbReference type="Proteomes" id="UP000191672">
    <property type="component" value="Unassembled WGS sequence"/>
</dbReference>
<proteinExistence type="predicted"/>
<gene>
    <name evidence="2" type="ORF">PENANT_c001G03484</name>
</gene>
<evidence type="ECO:0000313" key="3">
    <source>
        <dbReference type="Proteomes" id="UP000191672"/>
    </source>
</evidence>
<reference evidence="3" key="1">
    <citation type="journal article" date="2017" name="Nat. Microbiol.">
        <title>Global analysis of biosynthetic gene clusters reveals vast potential of secondary metabolite production in Penicillium species.</title>
        <authorList>
            <person name="Nielsen J.C."/>
            <person name="Grijseels S."/>
            <person name="Prigent S."/>
            <person name="Ji B."/>
            <person name="Dainat J."/>
            <person name="Nielsen K.F."/>
            <person name="Frisvad J.C."/>
            <person name="Workman M."/>
            <person name="Nielsen J."/>
        </authorList>
    </citation>
    <scope>NUCLEOTIDE SEQUENCE [LARGE SCALE GENOMIC DNA]</scope>
    <source>
        <strain evidence="3">IBT 31811</strain>
    </source>
</reference>
<dbReference type="EMBL" id="MDYN01000001">
    <property type="protein sequence ID" value="OQD90894.1"/>
    <property type="molecule type" value="Genomic_DNA"/>
</dbReference>
<comment type="caution">
    <text evidence="2">The sequence shown here is derived from an EMBL/GenBank/DDBJ whole genome shotgun (WGS) entry which is preliminary data.</text>
</comment>
<keyword evidence="3" id="KW-1185">Reference proteome</keyword>
<evidence type="ECO:0000313" key="2">
    <source>
        <dbReference type="EMBL" id="OQD90894.1"/>
    </source>
</evidence>
<dbReference type="Pfam" id="PF11951">
    <property type="entry name" value="Fungal_trans_2"/>
    <property type="match status" value="1"/>
</dbReference>
<feature type="region of interest" description="Disordered" evidence="1">
    <location>
        <begin position="1"/>
        <end position="21"/>
    </location>
</feature>
<evidence type="ECO:0008006" key="4">
    <source>
        <dbReference type="Google" id="ProtNLM"/>
    </source>
</evidence>
<dbReference type="STRING" id="416450.A0A1V6QNT5"/>